<protein>
    <submittedName>
        <fullName evidence="1">Uncharacterized protein</fullName>
    </submittedName>
</protein>
<dbReference type="EMBL" id="VSSQ01033284">
    <property type="protein sequence ID" value="MPM84818.1"/>
    <property type="molecule type" value="Genomic_DNA"/>
</dbReference>
<organism evidence="1">
    <name type="scientific">bioreactor metagenome</name>
    <dbReference type="NCBI Taxonomy" id="1076179"/>
    <lineage>
        <taxon>unclassified sequences</taxon>
        <taxon>metagenomes</taxon>
        <taxon>ecological metagenomes</taxon>
    </lineage>
</organism>
<name>A0A645D6Y6_9ZZZZ</name>
<reference evidence="1" key="1">
    <citation type="submission" date="2019-08" db="EMBL/GenBank/DDBJ databases">
        <authorList>
            <person name="Kucharzyk K."/>
            <person name="Murdoch R.W."/>
            <person name="Higgins S."/>
            <person name="Loffler F."/>
        </authorList>
    </citation>
    <scope>NUCLEOTIDE SEQUENCE</scope>
</reference>
<proteinExistence type="predicted"/>
<evidence type="ECO:0000313" key="1">
    <source>
        <dbReference type="EMBL" id="MPM84818.1"/>
    </source>
</evidence>
<accession>A0A645D6Y6</accession>
<dbReference type="AlphaFoldDB" id="A0A645D6Y6"/>
<comment type="caution">
    <text evidence="1">The sequence shown here is derived from an EMBL/GenBank/DDBJ whole genome shotgun (WGS) entry which is preliminary data.</text>
</comment>
<gene>
    <name evidence="1" type="ORF">SDC9_131894</name>
</gene>
<sequence length="98" mass="11003">MQLPCSLIRIENSEGEEGCEAERESVVSHRSLNVSEVDVPHELQHQEPLVVVGELPVHLRSDLLLLRAHGLQDLCRDGAFVPLLQIEDLLSDILYLKV</sequence>